<dbReference type="GO" id="GO:0032259">
    <property type="term" value="P:methylation"/>
    <property type="evidence" value="ECO:0007669"/>
    <property type="project" value="UniProtKB-KW"/>
</dbReference>
<dbReference type="PANTHER" id="PTHR33841">
    <property type="entry name" value="DNA METHYLTRANSFERASE YEEA-RELATED"/>
    <property type="match status" value="1"/>
</dbReference>
<dbReference type="SUPFAM" id="SSF116734">
    <property type="entry name" value="DNA methylase specificity domain"/>
    <property type="match status" value="1"/>
</dbReference>
<comment type="caution">
    <text evidence="10">The sequence shown here is derived from an EMBL/GenBank/DDBJ whole genome shotgun (WGS) entry which is preliminary data.</text>
</comment>
<evidence type="ECO:0000256" key="6">
    <source>
        <dbReference type="ARBA" id="ARBA00023125"/>
    </source>
</evidence>
<proteinExistence type="predicted"/>
<evidence type="ECO:0000256" key="5">
    <source>
        <dbReference type="ARBA" id="ARBA00022747"/>
    </source>
</evidence>
<dbReference type="InterPro" id="IPR029063">
    <property type="entry name" value="SAM-dependent_MTases_sf"/>
</dbReference>
<dbReference type="EMBL" id="DRBS01000422">
    <property type="protein sequence ID" value="HDD45438.1"/>
    <property type="molecule type" value="Genomic_DNA"/>
</dbReference>
<dbReference type="InterPro" id="IPR002052">
    <property type="entry name" value="DNA_methylase_N6_adenine_CS"/>
</dbReference>
<evidence type="ECO:0000256" key="2">
    <source>
        <dbReference type="ARBA" id="ARBA00022603"/>
    </source>
</evidence>
<dbReference type="Pfam" id="PF07669">
    <property type="entry name" value="Eco57I"/>
    <property type="match status" value="1"/>
</dbReference>
<accession>A0A7C0Y6C0</accession>
<dbReference type="Proteomes" id="UP000886289">
    <property type="component" value="Unassembled WGS sequence"/>
</dbReference>
<dbReference type="Gene3D" id="3.90.220.10">
    <property type="entry name" value="Adenine-n6-DNA-methyltransferase Taqi, Chain A, domain 2"/>
    <property type="match status" value="1"/>
</dbReference>
<comment type="catalytic activity">
    <reaction evidence="7">
        <text>a 2'-deoxyadenosine in DNA + S-adenosyl-L-methionine = an N(6)-methyl-2'-deoxyadenosine in DNA + S-adenosyl-L-homocysteine + H(+)</text>
        <dbReference type="Rhea" id="RHEA:15197"/>
        <dbReference type="Rhea" id="RHEA-COMP:12418"/>
        <dbReference type="Rhea" id="RHEA-COMP:12419"/>
        <dbReference type="ChEBI" id="CHEBI:15378"/>
        <dbReference type="ChEBI" id="CHEBI:57856"/>
        <dbReference type="ChEBI" id="CHEBI:59789"/>
        <dbReference type="ChEBI" id="CHEBI:90615"/>
        <dbReference type="ChEBI" id="CHEBI:90616"/>
        <dbReference type="EC" id="2.1.1.72"/>
    </reaction>
</comment>
<feature type="domain" description="TaqI-like C-terminal specificity" evidence="9">
    <location>
        <begin position="304"/>
        <end position="420"/>
    </location>
</feature>
<keyword evidence="4" id="KW-0949">S-adenosyl-L-methionine</keyword>
<dbReference type="Gene3D" id="3.40.50.150">
    <property type="entry name" value="Vaccinia Virus protein VP39"/>
    <property type="match status" value="1"/>
</dbReference>
<dbReference type="GO" id="GO:0009307">
    <property type="term" value="P:DNA restriction-modification system"/>
    <property type="evidence" value="ECO:0007669"/>
    <property type="project" value="UniProtKB-KW"/>
</dbReference>
<dbReference type="PRINTS" id="PR00507">
    <property type="entry name" value="N12N6MTFRASE"/>
</dbReference>
<gene>
    <name evidence="10" type="ORF">ENG63_11385</name>
</gene>
<dbReference type="SUPFAM" id="SSF53335">
    <property type="entry name" value="S-adenosyl-L-methionine-dependent methyltransferases"/>
    <property type="match status" value="1"/>
</dbReference>
<keyword evidence="5" id="KW-0680">Restriction system</keyword>
<name>A0A7C0Y6C0_DESA2</name>
<sequence>MSAKTITKQVYLKKLEETLNEWKSFGAVSTPHRIVELMIELADLKRQKNLDILEPACGFCNFLIGIYLRYPQNNFYGVEINDEVYKKIKELFKDTPFKLIKTDFLLWKTTKKFDLIIGNPPYGIIGDGSHYPIHTLKRKKEEYKKTFNTWFGKYNIYGAFIEKSISLLKSGGKLVFIIPATWMILDEFKRLRKFLSYLGKVKVYYLGSNVFNGVSVSVCILIFEKGRKGAELYIRNDQSYNFIRTTTLTDWNGDILRFETEATKKLETKGTCLGKIFEIKISARSPEIKNFDGIANKKNKGMMPFMNGRNIQKGFIDRNNYTNLWLKKEKVVKLKSFYAIVPRIVVGHTKGGKIVAAIEEEIYPYVGDVYHLLPKITFSKRELKEIVDWLNSEELNRYMETLYKDITPHTTATQLKMVPLHKKFNTNLGTLFEL</sequence>
<dbReference type="InterPro" id="IPR011639">
    <property type="entry name" value="MethylTrfase_TaqI-like_dom"/>
</dbReference>
<keyword evidence="2 10" id="KW-0489">Methyltransferase</keyword>
<protein>
    <recommendedName>
        <fullName evidence="1">site-specific DNA-methyltransferase (adenine-specific)</fullName>
        <ecNumber evidence="1">2.1.1.72</ecNumber>
    </recommendedName>
</protein>
<dbReference type="PROSITE" id="PS00092">
    <property type="entry name" value="N6_MTASE"/>
    <property type="match status" value="1"/>
</dbReference>
<evidence type="ECO:0000256" key="1">
    <source>
        <dbReference type="ARBA" id="ARBA00011900"/>
    </source>
</evidence>
<evidence type="ECO:0000256" key="7">
    <source>
        <dbReference type="ARBA" id="ARBA00047942"/>
    </source>
</evidence>
<dbReference type="PANTHER" id="PTHR33841:SF6">
    <property type="entry name" value="TYPE II METHYLTRANSFERASE M.HINDII"/>
    <property type="match status" value="1"/>
</dbReference>
<feature type="domain" description="Type II methyltransferase M.TaqI-like" evidence="8">
    <location>
        <begin position="84"/>
        <end position="196"/>
    </location>
</feature>
<dbReference type="GO" id="GO:0009007">
    <property type="term" value="F:site-specific DNA-methyltransferase (adenine-specific) activity"/>
    <property type="evidence" value="ECO:0007669"/>
    <property type="project" value="UniProtKB-EC"/>
</dbReference>
<dbReference type="InterPro" id="IPR023135">
    <property type="entry name" value="N6_DNA_MeTrfase_TaqI_C"/>
</dbReference>
<dbReference type="InterPro" id="IPR025931">
    <property type="entry name" value="TaqI_C"/>
</dbReference>
<keyword evidence="6" id="KW-0238">DNA-binding</keyword>
<keyword evidence="3" id="KW-0808">Transferase</keyword>
<dbReference type="AlphaFoldDB" id="A0A7C0Y6C0"/>
<dbReference type="CDD" id="cd02440">
    <property type="entry name" value="AdoMet_MTases"/>
    <property type="match status" value="1"/>
</dbReference>
<dbReference type="EC" id="2.1.1.72" evidence="1"/>
<reference evidence="10" key="1">
    <citation type="journal article" date="2020" name="mSystems">
        <title>Genome- and Community-Level Interaction Insights into Carbon Utilization and Element Cycling Functions of Hydrothermarchaeota in Hydrothermal Sediment.</title>
        <authorList>
            <person name="Zhou Z."/>
            <person name="Liu Y."/>
            <person name="Xu W."/>
            <person name="Pan J."/>
            <person name="Luo Z.H."/>
            <person name="Li M."/>
        </authorList>
    </citation>
    <scope>NUCLEOTIDE SEQUENCE [LARGE SCALE GENOMIC DNA]</scope>
    <source>
        <strain evidence="10">HyVt-233</strain>
    </source>
</reference>
<evidence type="ECO:0000256" key="4">
    <source>
        <dbReference type="ARBA" id="ARBA00022691"/>
    </source>
</evidence>
<dbReference type="InterPro" id="IPR050953">
    <property type="entry name" value="N4_N6_ade-DNA_methylase"/>
</dbReference>
<evidence type="ECO:0000259" key="9">
    <source>
        <dbReference type="Pfam" id="PF12950"/>
    </source>
</evidence>
<dbReference type="Pfam" id="PF12950">
    <property type="entry name" value="TaqI_C"/>
    <property type="match status" value="1"/>
</dbReference>
<evidence type="ECO:0000313" key="10">
    <source>
        <dbReference type="EMBL" id="HDD45438.1"/>
    </source>
</evidence>
<dbReference type="GO" id="GO:0003677">
    <property type="term" value="F:DNA binding"/>
    <property type="evidence" value="ECO:0007669"/>
    <property type="project" value="UniProtKB-KW"/>
</dbReference>
<evidence type="ECO:0000256" key="3">
    <source>
        <dbReference type="ARBA" id="ARBA00022679"/>
    </source>
</evidence>
<organism evidence="10">
    <name type="scientific">Desulfofervidus auxilii</name>
    <dbReference type="NCBI Taxonomy" id="1621989"/>
    <lineage>
        <taxon>Bacteria</taxon>
        <taxon>Pseudomonadati</taxon>
        <taxon>Thermodesulfobacteriota</taxon>
        <taxon>Candidatus Desulfofervidia</taxon>
        <taxon>Candidatus Desulfofervidales</taxon>
        <taxon>Candidatus Desulfofervidaceae</taxon>
        <taxon>Candidatus Desulfofervidus</taxon>
    </lineage>
</organism>
<evidence type="ECO:0000259" key="8">
    <source>
        <dbReference type="Pfam" id="PF07669"/>
    </source>
</evidence>